<organism evidence="2 3">
    <name type="scientific">Petrolisthes manimaculis</name>
    <dbReference type="NCBI Taxonomy" id="1843537"/>
    <lineage>
        <taxon>Eukaryota</taxon>
        <taxon>Metazoa</taxon>
        <taxon>Ecdysozoa</taxon>
        <taxon>Arthropoda</taxon>
        <taxon>Crustacea</taxon>
        <taxon>Multicrustacea</taxon>
        <taxon>Malacostraca</taxon>
        <taxon>Eumalacostraca</taxon>
        <taxon>Eucarida</taxon>
        <taxon>Decapoda</taxon>
        <taxon>Pleocyemata</taxon>
        <taxon>Anomura</taxon>
        <taxon>Galatheoidea</taxon>
        <taxon>Porcellanidae</taxon>
        <taxon>Petrolisthes</taxon>
    </lineage>
</organism>
<evidence type="ECO:0000313" key="3">
    <source>
        <dbReference type="Proteomes" id="UP001292094"/>
    </source>
</evidence>
<evidence type="ECO:0000313" key="2">
    <source>
        <dbReference type="EMBL" id="KAK4315931.1"/>
    </source>
</evidence>
<proteinExistence type="predicted"/>
<feature type="region of interest" description="Disordered" evidence="1">
    <location>
        <begin position="105"/>
        <end position="124"/>
    </location>
</feature>
<accession>A0AAE1PWD8</accession>
<evidence type="ECO:0000256" key="1">
    <source>
        <dbReference type="SAM" id="MobiDB-lite"/>
    </source>
</evidence>
<name>A0AAE1PWD8_9EUCA</name>
<comment type="caution">
    <text evidence="2">The sequence shown here is derived from an EMBL/GenBank/DDBJ whole genome shotgun (WGS) entry which is preliminary data.</text>
</comment>
<gene>
    <name evidence="2" type="ORF">Pmani_012869</name>
</gene>
<feature type="compositionally biased region" description="Polar residues" evidence="1">
    <location>
        <begin position="113"/>
        <end position="122"/>
    </location>
</feature>
<feature type="region of interest" description="Disordered" evidence="1">
    <location>
        <begin position="56"/>
        <end position="77"/>
    </location>
</feature>
<dbReference type="EMBL" id="JAWZYT010001065">
    <property type="protein sequence ID" value="KAK4315931.1"/>
    <property type="molecule type" value="Genomic_DNA"/>
</dbReference>
<protein>
    <submittedName>
        <fullName evidence="2">Uncharacterized protein</fullName>
    </submittedName>
</protein>
<dbReference type="AlphaFoldDB" id="A0AAE1PWD8"/>
<dbReference type="Proteomes" id="UP001292094">
    <property type="component" value="Unassembled WGS sequence"/>
</dbReference>
<feature type="compositionally biased region" description="Pro residues" evidence="1">
    <location>
        <begin position="63"/>
        <end position="75"/>
    </location>
</feature>
<sequence length="177" mass="19285">MGIPDLLIVVDNLSLAHTIIDKRCNQQPDCACQPASLTSYSLSQLARQPASYSLRQPANLPHLPQPQPANLPPAPTASANQPGICLTSYSLSESKCLTSYSSSQPANLPHLQPQPQTTSSPHLSAHYCHTNQAMGLTTKHTGVIITRGGSLHISSHRFYKAVYTRYLFTLLMLRHSS</sequence>
<reference evidence="2" key="1">
    <citation type="submission" date="2023-11" db="EMBL/GenBank/DDBJ databases">
        <title>Genome assemblies of two species of porcelain crab, Petrolisthes cinctipes and Petrolisthes manimaculis (Anomura: Porcellanidae).</title>
        <authorList>
            <person name="Angst P."/>
        </authorList>
    </citation>
    <scope>NUCLEOTIDE SEQUENCE</scope>
    <source>
        <strain evidence="2">PB745_02</strain>
        <tissue evidence="2">Gill</tissue>
    </source>
</reference>
<keyword evidence="3" id="KW-1185">Reference proteome</keyword>